<dbReference type="Gene3D" id="1.10.10.10">
    <property type="entry name" value="Winged helix-like DNA-binding domain superfamily/Winged helix DNA-binding domain"/>
    <property type="match status" value="1"/>
</dbReference>
<evidence type="ECO:0000313" key="2">
    <source>
        <dbReference type="EMBL" id="XBH22776.1"/>
    </source>
</evidence>
<dbReference type="Pfam" id="PF12840">
    <property type="entry name" value="HTH_20"/>
    <property type="match status" value="1"/>
</dbReference>
<dbReference type="AlphaFoldDB" id="A0AAU7DZT1"/>
<dbReference type="CDD" id="cd00090">
    <property type="entry name" value="HTH_ARSR"/>
    <property type="match status" value="1"/>
</dbReference>
<reference evidence="2" key="1">
    <citation type="submission" date="2024-02" db="EMBL/GenBank/DDBJ databases">
        <title>Tomenella chthoni gen. nov. sp. nov., a member of the family Jonesiaceae isolated from bat guano.</title>
        <authorList>
            <person name="Miller S.L."/>
            <person name="King J."/>
            <person name="Sankaranarayanan K."/>
            <person name="Lawson P.A."/>
        </authorList>
    </citation>
    <scope>NUCLEOTIDE SEQUENCE</scope>
    <source>
        <strain evidence="2">BS-20</strain>
    </source>
</reference>
<feature type="region of interest" description="Disordered" evidence="1">
    <location>
        <begin position="1"/>
        <end position="22"/>
    </location>
</feature>
<dbReference type="SUPFAM" id="SSF46785">
    <property type="entry name" value="Winged helix' DNA-binding domain"/>
    <property type="match status" value="1"/>
</dbReference>
<evidence type="ECO:0000256" key="1">
    <source>
        <dbReference type="SAM" id="MobiDB-lite"/>
    </source>
</evidence>
<protein>
    <submittedName>
        <fullName evidence="2">Helix-turn-helix domain-containing protein</fullName>
    </submittedName>
</protein>
<organism evidence="2">
    <name type="scientific">Jonesiaceae bacterium BS-20</name>
    <dbReference type="NCBI Taxonomy" id="3120821"/>
    <lineage>
        <taxon>Bacteria</taxon>
        <taxon>Bacillati</taxon>
        <taxon>Actinomycetota</taxon>
        <taxon>Actinomycetes</taxon>
        <taxon>Micrococcales</taxon>
        <taxon>Jonesiaceae</taxon>
    </lineage>
</organism>
<name>A0AAU7DZT1_9MICO</name>
<dbReference type="InterPro" id="IPR036388">
    <property type="entry name" value="WH-like_DNA-bd_sf"/>
</dbReference>
<dbReference type="InterPro" id="IPR011991">
    <property type="entry name" value="ArsR-like_HTH"/>
</dbReference>
<sequence>MARMQWTPAFDGTTGRSEHGGRRTHVIQLLRDSREPLSVADVAEKVGIHINTARFHLESLVDAGLADRAAQLRTTPGRPKVLYVGTLPNQTHERAQAYRLLADALTTAVAHNLPNATQMMYELGVTWGKFLTDPPVDGVELSEDQIMTQLMAKLDALWFAPELAPIQTATDPQLPIVAISSQGKIEAGNLPAPHPGVLSTREVMIMHNCPFQTAANRSPEVVCALHAGLINGTLSELGSNRRTLQVTPMVGDHHCAAPISEVDVERWEETTAALDMDWMEQKS</sequence>
<gene>
    <name evidence="2" type="ORF">V5R04_06040</name>
</gene>
<dbReference type="InterPro" id="IPR036390">
    <property type="entry name" value="WH_DNA-bd_sf"/>
</dbReference>
<proteinExistence type="predicted"/>
<accession>A0AAU7DZT1</accession>
<dbReference type="EMBL" id="CP146203">
    <property type="protein sequence ID" value="XBH22776.1"/>
    <property type="molecule type" value="Genomic_DNA"/>
</dbReference>